<proteinExistence type="predicted"/>
<dbReference type="InterPro" id="IPR032710">
    <property type="entry name" value="NTF2-like_dom_sf"/>
</dbReference>
<keyword evidence="3" id="KW-1185">Reference proteome</keyword>
<dbReference type="EMBL" id="FZOU01000003">
    <property type="protein sequence ID" value="SNS97437.1"/>
    <property type="molecule type" value="Genomic_DNA"/>
</dbReference>
<feature type="chain" id="PRO_5012150451" description="Nuclear transport factor 2 family protein" evidence="1">
    <location>
        <begin position="45"/>
        <end position="215"/>
    </location>
</feature>
<sequence length="215" mass="23879">MTYSRSNRQRDCNYHDRRRPAIRTLILSLALCPAGLLAAQTSSAKPQAPKPDLSAHPEWPKADPADVATIQSTVHAFYSAISAPAGGKLDRTRLRSLFTPGGRIVVGLAARGSRPADVIYLTPEEYAAGSNAATAQKGFFDRSPANQIEQFGVMAHVYSTYESRNREDEPKPIARGIKSFELLHSAGRWYIVQIYWDWESPENPLPEKYLHNNGK</sequence>
<dbReference type="Gene3D" id="3.10.450.50">
    <property type="match status" value="1"/>
</dbReference>
<gene>
    <name evidence="2" type="ORF">SAMN05421770_103296</name>
</gene>
<evidence type="ECO:0000256" key="1">
    <source>
        <dbReference type="SAM" id="SignalP"/>
    </source>
</evidence>
<accession>A0A239IV17</accession>
<reference evidence="2 3" key="1">
    <citation type="submission" date="2017-06" db="EMBL/GenBank/DDBJ databases">
        <authorList>
            <person name="Kim H.J."/>
            <person name="Triplett B.A."/>
        </authorList>
    </citation>
    <scope>NUCLEOTIDE SEQUENCE [LARGE SCALE GENOMIC DNA]</scope>
    <source>
        <strain evidence="2 3">DSM 18704</strain>
    </source>
</reference>
<evidence type="ECO:0008006" key="4">
    <source>
        <dbReference type="Google" id="ProtNLM"/>
    </source>
</evidence>
<dbReference type="AlphaFoldDB" id="A0A239IV17"/>
<feature type="signal peptide" evidence="1">
    <location>
        <begin position="1"/>
        <end position="44"/>
    </location>
</feature>
<protein>
    <recommendedName>
        <fullName evidence="4">Nuclear transport factor 2 family protein</fullName>
    </recommendedName>
</protein>
<evidence type="ECO:0000313" key="2">
    <source>
        <dbReference type="EMBL" id="SNS97437.1"/>
    </source>
</evidence>
<evidence type="ECO:0000313" key="3">
    <source>
        <dbReference type="Proteomes" id="UP000198356"/>
    </source>
</evidence>
<name>A0A239IV17_9BACT</name>
<dbReference type="Proteomes" id="UP000198356">
    <property type="component" value="Unassembled WGS sequence"/>
</dbReference>
<dbReference type="SUPFAM" id="SSF54427">
    <property type="entry name" value="NTF2-like"/>
    <property type="match status" value="1"/>
</dbReference>
<keyword evidence="1" id="KW-0732">Signal</keyword>
<organism evidence="2 3">
    <name type="scientific">Granulicella rosea</name>
    <dbReference type="NCBI Taxonomy" id="474952"/>
    <lineage>
        <taxon>Bacteria</taxon>
        <taxon>Pseudomonadati</taxon>
        <taxon>Acidobacteriota</taxon>
        <taxon>Terriglobia</taxon>
        <taxon>Terriglobales</taxon>
        <taxon>Acidobacteriaceae</taxon>
        <taxon>Granulicella</taxon>
    </lineage>
</organism>